<dbReference type="EMBL" id="JAPFFF010000003">
    <property type="protein sequence ID" value="KAK8895268.1"/>
    <property type="molecule type" value="Genomic_DNA"/>
</dbReference>
<dbReference type="InterPro" id="IPR032675">
    <property type="entry name" value="LRR_dom_sf"/>
</dbReference>
<evidence type="ECO:0000313" key="2">
    <source>
        <dbReference type="Proteomes" id="UP001470230"/>
    </source>
</evidence>
<dbReference type="Gene3D" id="3.80.10.10">
    <property type="entry name" value="Ribonuclease Inhibitor"/>
    <property type="match status" value="1"/>
</dbReference>
<proteinExistence type="predicted"/>
<dbReference type="InterPro" id="IPR026906">
    <property type="entry name" value="LRR_5"/>
</dbReference>
<evidence type="ECO:0000313" key="1">
    <source>
        <dbReference type="EMBL" id="KAK8895268.1"/>
    </source>
</evidence>
<reference evidence="1 2" key="1">
    <citation type="submission" date="2024-04" db="EMBL/GenBank/DDBJ databases">
        <title>Tritrichomonas musculus Genome.</title>
        <authorList>
            <person name="Alves-Ferreira E."/>
            <person name="Grigg M."/>
            <person name="Lorenzi H."/>
            <person name="Galac M."/>
        </authorList>
    </citation>
    <scope>NUCLEOTIDE SEQUENCE [LARGE SCALE GENOMIC DNA]</scope>
    <source>
        <strain evidence="1 2">EAF2021</strain>
    </source>
</reference>
<gene>
    <name evidence="1" type="ORF">M9Y10_023711</name>
</gene>
<dbReference type="Proteomes" id="UP001470230">
    <property type="component" value="Unassembled WGS sequence"/>
</dbReference>
<protein>
    <submittedName>
        <fullName evidence="1">Uncharacterized protein</fullName>
    </submittedName>
</protein>
<dbReference type="Pfam" id="PF13306">
    <property type="entry name" value="LRR_5"/>
    <property type="match status" value="1"/>
</dbReference>
<name>A0ABR2KVX4_9EUKA</name>
<keyword evidence="2" id="KW-1185">Reference proteome</keyword>
<organism evidence="1 2">
    <name type="scientific">Tritrichomonas musculus</name>
    <dbReference type="NCBI Taxonomy" id="1915356"/>
    <lineage>
        <taxon>Eukaryota</taxon>
        <taxon>Metamonada</taxon>
        <taxon>Parabasalia</taxon>
        <taxon>Tritrichomonadida</taxon>
        <taxon>Tritrichomonadidae</taxon>
        <taxon>Tritrichomonas</taxon>
    </lineage>
</organism>
<accession>A0ABR2KVX4</accession>
<comment type="caution">
    <text evidence="1">The sequence shown here is derived from an EMBL/GenBank/DDBJ whole genome shotgun (WGS) entry which is preliminary data.</text>
</comment>
<sequence length="96" mass="10580">MKEIRIPSHVTTIGRYAFAGSNLEKFDLKVDSELNSITRSAFSGTFIKNLIHPSSIDEPNDGFCVSTNDLTCITIIQCMLVGKSNPKIDSLFLPLC</sequence>